<dbReference type="WBParaSite" id="DME_0000899501-mRNA-1">
    <property type="protein sequence ID" value="DME_0000899501-mRNA-1"/>
    <property type="gene ID" value="DME_0000899501"/>
</dbReference>
<evidence type="ECO:0000256" key="7">
    <source>
        <dbReference type="ARBA" id="ARBA00022989"/>
    </source>
</evidence>
<dbReference type="OrthoDB" id="6355886at2759"/>
<comment type="similarity">
    <text evidence="2 10">Belongs to the glycosyltransferase 31 family.</text>
</comment>
<dbReference type="STRING" id="318479.A0A0N4UMC7"/>
<dbReference type="GO" id="GO:0006493">
    <property type="term" value="P:protein O-linked glycosylation"/>
    <property type="evidence" value="ECO:0007669"/>
    <property type="project" value="TreeGrafter"/>
</dbReference>
<keyword evidence="9" id="KW-0472">Membrane</keyword>
<gene>
    <name evidence="11" type="ORF">DME_LOCUS2798</name>
</gene>
<reference evidence="11 13" key="2">
    <citation type="submission" date="2018-11" db="EMBL/GenBank/DDBJ databases">
        <authorList>
            <consortium name="Pathogen Informatics"/>
        </authorList>
    </citation>
    <scope>NUCLEOTIDE SEQUENCE [LARGE SCALE GENOMIC DNA]</scope>
</reference>
<dbReference type="PANTHER" id="PTHR11214:SF3">
    <property type="entry name" value="BETA-1,3-GALACTOSYLTRANSFERASE 6"/>
    <property type="match status" value="1"/>
</dbReference>
<evidence type="ECO:0000313" key="12">
    <source>
        <dbReference type="Proteomes" id="UP000038040"/>
    </source>
</evidence>
<dbReference type="EMBL" id="UYYG01000081">
    <property type="protein sequence ID" value="VDN52825.1"/>
    <property type="molecule type" value="Genomic_DNA"/>
</dbReference>
<evidence type="ECO:0000313" key="14">
    <source>
        <dbReference type="WBParaSite" id="DME_0000899501-mRNA-1"/>
    </source>
</evidence>
<keyword evidence="7" id="KW-1133">Transmembrane helix</keyword>
<dbReference type="AlphaFoldDB" id="A0A0N4UMC7"/>
<keyword evidence="8 10" id="KW-0333">Golgi apparatus</keyword>
<accession>A0A0N4UMC7</accession>
<keyword evidence="4" id="KW-0808">Transferase</keyword>
<evidence type="ECO:0000256" key="2">
    <source>
        <dbReference type="ARBA" id="ARBA00008661"/>
    </source>
</evidence>
<dbReference type="Pfam" id="PF01762">
    <property type="entry name" value="Galactosyl_T"/>
    <property type="match status" value="1"/>
</dbReference>
<reference evidence="14" key="1">
    <citation type="submission" date="2017-02" db="UniProtKB">
        <authorList>
            <consortium name="WormBaseParasite"/>
        </authorList>
    </citation>
    <scope>IDENTIFICATION</scope>
</reference>
<dbReference type="GO" id="GO:0000139">
    <property type="term" value="C:Golgi membrane"/>
    <property type="evidence" value="ECO:0007669"/>
    <property type="project" value="UniProtKB-SubCell"/>
</dbReference>
<evidence type="ECO:0000256" key="9">
    <source>
        <dbReference type="ARBA" id="ARBA00023136"/>
    </source>
</evidence>
<dbReference type="Proteomes" id="UP000038040">
    <property type="component" value="Unplaced"/>
</dbReference>
<keyword evidence="3 10" id="KW-0328">Glycosyltransferase</keyword>
<dbReference type="EC" id="2.4.1.-" evidence="10"/>
<evidence type="ECO:0000256" key="1">
    <source>
        <dbReference type="ARBA" id="ARBA00004323"/>
    </source>
</evidence>
<dbReference type="InterPro" id="IPR002659">
    <property type="entry name" value="Glyco_trans_31"/>
</dbReference>
<evidence type="ECO:0000256" key="10">
    <source>
        <dbReference type="RuleBase" id="RU363063"/>
    </source>
</evidence>
<keyword evidence="6" id="KW-0735">Signal-anchor</keyword>
<evidence type="ECO:0000256" key="4">
    <source>
        <dbReference type="ARBA" id="ARBA00022679"/>
    </source>
</evidence>
<evidence type="ECO:0000256" key="5">
    <source>
        <dbReference type="ARBA" id="ARBA00022692"/>
    </source>
</evidence>
<dbReference type="Gene3D" id="3.90.550.50">
    <property type="match status" value="1"/>
</dbReference>
<protein>
    <recommendedName>
        <fullName evidence="10">Hexosyltransferase</fullName>
        <ecNumber evidence="10">2.4.1.-</ecNumber>
    </recommendedName>
</protein>
<proteinExistence type="inferred from homology"/>
<dbReference type="GO" id="GO:0016758">
    <property type="term" value="F:hexosyltransferase activity"/>
    <property type="evidence" value="ECO:0007669"/>
    <property type="project" value="InterPro"/>
</dbReference>
<dbReference type="Proteomes" id="UP000274756">
    <property type="component" value="Unassembled WGS sequence"/>
</dbReference>
<sequence>MRVEDIKKLSVLDHSCLRYILRIRRADKISQDLRSNTICINNVITECRLRWLGYILGRPPQELMHISLFAKPCDGWRQKRGGPIKTWTDTVRKDFERIGGPAIYGLRRWKKEWLSLLSTMASDRATWKRLTLVAVGASLTSNVGKEVKVVVYMSTRPQDFELRKALRDFWTNEAKMHGIEVVFAMGRYKNDSSDIILAFKENLLYGDIFMANYEDTYKNLILKYWMNLHYHVHYCHQTNFMVHADSDTVIFAEKFASFMNKYKHLYENKLGCQPLAGPRITNPNNLWYVSADQEPWPQLMRYCHGFMILSSNTVAKKLLDGVEKIGIDYFTSFGIFDVATDVEILEIDGLYHSMPELDNVCNESTLAIHYMKEVKAIEITINKSKNCSIINKGKHADLLQ</sequence>
<evidence type="ECO:0000256" key="6">
    <source>
        <dbReference type="ARBA" id="ARBA00022968"/>
    </source>
</evidence>
<organism evidence="12 14">
    <name type="scientific">Dracunculus medinensis</name>
    <name type="common">Guinea worm</name>
    <dbReference type="NCBI Taxonomy" id="318479"/>
    <lineage>
        <taxon>Eukaryota</taxon>
        <taxon>Metazoa</taxon>
        <taxon>Ecdysozoa</taxon>
        <taxon>Nematoda</taxon>
        <taxon>Chromadorea</taxon>
        <taxon>Rhabditida</taxon>
        <taxon>Spirurina</taxon>
        <taxon>Dracunculoidea</taxon>
        <taxon>Dracunculidae</taxon>
        <taxon>Dracunculus</taxon>
    </lineage>
</organism>
<comment type="subcellular location">
    <subcellularLocation>
        <location evidence="1 10">Golgi apparatus membrane</location>
        <topology evidence="1 10">Single-pass type II membrane protein</topology>
    </subcellularLocation>
</comment>
<dbReference type="PANTHER" id="PTHR11214">
    <property type="entry name" value="BETA-1,3-N-ACETYLGLUCOSAMINYLTRANSFERASE"/>
    <property type="match status" value="1"/>
</dbReference>
<evidence type="ECO:0000313" key="11">
    <source>
        <dbReference type="EMBL" id="VDN52825.1"/>
    </source>
</evidence>
<evidence type="ECO:0000313" key="13">
    <source>
        <dbReference type="Proteomes" id="UP000274756"/>
    </source>
</evidence>
<name>A0A0N4UMC7_DRAME</name>
<evidence type="ECO:0000256" key="3">
    <source>
        <dbReference type="ARBA" id="ARBA00022676"/>
    </source>
</evidence>
<evidence type="ECO:0000256" key="8">
    <source>
        <dbReference type="ARBA" id="ARBA00023034"/>
    </source>
</evidence>
<keyword evidence="5" id="KW-0812">Transmembrane</keyword>
<keyword evidence="13" id="KW-1185">Reference proteome</keyword>